<dbReference type="InterPro" id="IPR006638">
    <property type="entry name" value="Elp3/MiaA/NifB-like_rSAM"/>
</dbReference>
<dbReference type="GO" id="GO:0005525">
    <property type="term" value="F:GTP binding"/>
    <property type="evidence" value="ECO:0007669"/>
    <property type="project" value="UniProtKB-KW"/>
</dbReference>
<dbReference type="GO" id="GO:0006777">
    <property type="term" value="P:Mo-molybdopterin cofactor biosynthetic process"/>
    <property type="evidence" value="ECO:0007669"/>
    <property type="project" value="UniProtKB-KW"/>
</dbReference>
<evidence type="ECO:0000256" key="3">
    <source>
        <dbReference type="ARBA" id="ARBA00022723"/>
    </source>
</evidence>
<evidence type="ECO:0000256" key="5">
    <source>
        <dbReference type="ARBA" id="ARBA00023004"/>
    </source>
</evidence>
<evidence type="ECO:0000256" key="4">
    <source>
        <dbReference type="ARBA" id="ARBA00022741"/>
    </source>
</evidence>
<dbReference type="InterPro" id="IPR050105">
    <property type="entry name" value="MoCo_biosynth_MoaA/MoaC"/>
</dbReference>
<evidence type="ECO:0000256" key="6">
    <source>
        <dbReference type="ARBA" id="ARBA00023014"/>
    </source>
</evidence>
<dbReference type="GO" id="GO:0051539">
    <property type="term" value="F:4 iron, 4 sulfur cluster binding"/>
    <property type="evidence" value="ECO:0007669"/>
    <property type="project" value="UniProtKB-KW"/>
</dbReference>
<dbReference type="InterPro" id="IPR010505">
    <property type="entry name" value="MoaA_twitch"/>
</dbReference>
<dbReference type="GO" id="GO:0061798">
    <property type="term" value="F:GTP 3',8'-cyclase activity"/>
    <property type="evidence" value="ECO:0007669"/>
    <property type="project" value="TreeGrafter"/>
</dbReference>
<dbReference type="Pfam" id="PF04055">
    <property type="entry name" value="Radical_SAM"/>
    <property type="match status" value="1"/>
</dbReference>
<dbReference type="CDD" id="cd21117">
    <property type="entry name" value="Twitch_MoaA"/>
    <property type="match status" value="1"/>
</dbReference>
<keyword evidence="8" id="KW-0501">Molybdenum cofactor biosynthesis</keyword>
<keyword evidence="3" id="KW-0479">Metal-binding</keyword>
<evidence type="ECO:0000313" key="11">
    <source>
        <dbReference type="EMBL" id="CAB4533203.1"/>
    </source>
</evidence>
<dbReference type="EMBL" id="CAEZSI010000014">
    <property type="protein sequence ID" value="CAB4533203.1"/>
    <property type="molecule type" value="Genomic_DNA"/>
</dbReference>
<evidence type="ECO:0000256" key="7">
    <source>
        <dbReference type="ARBA" id="ARBA00023134"/>
    </source>
</evidence>
<name>A0A6J6B4E8_9ZZZZ</name>
<dbReference type="AlphaFoldDB" id="A0A6J6B4E8"/>
<keyword evidence="5" id="KW-0408">Iron</keyword>
<keyword evidence="1" id="KW-0004">4Fe-4S</keyword>
<keyword evidence="7" id="KW-0342">GTP-binding</keyword>
<evidence type="ECO:0000256" key="9">
    <source>
        <dbReference type="ARBA" id="ARBA00023239"/>
    </source>
</evidence>
<dbReference type="SFLD" id="SFLDG01383">
    <property type="entry name" value="cyclic_pyranopterin_phosphate"/>
    <property type="match status" value="1"/>
</dbReference>
<dbReference type="PANTHER" id="PTHR22960:SF0">
    <property type="entry name" value="MOLYBDENUM COFACTOR BIOSYNTHESIS PROTEIN 1"/>
    <property type="match status" value="1"/>
</dbReference>
<organism evidence="11">
    <name type="scientific">freshwater metagenome</name>
    <dbReference type="NCBI Taxonomy" id="449393"/>
    <lineage>
        <taxon>unclassified sequences</taxon>
        <taxon>metagenomes</taxon>
        <taxon>ecological metagenomes</taxon>
    </lineage>
</organism>
<keyword evidence="6" id="KW-0411">Iron-sulfur</keyword>
<dbReference type="NCBIfam" id="TIGR02666">
    <property type="entry name" value="moaA"/>
    <property type="match status" value="1"/>
</dbReference>
<dbReference type="InterPro" id="IPR058240">
    <property type="entry name" value="rSAM_sf"/>
</dbReference>
<dbReference type="SFLD" id="SFLDG01386">
    <property type="entry name" value="main_SPASM_domain-containing"/>
    <property type="match status" value="1"/>
</dbReference>
<dbReference type="InterPro" id="IPR007197">
    <property type="entry name" value="rSAM"/>
</dbReference>
<dbReference type="GO" id="GO:0061799">
    <property type="term" value="F:cyclic pyranopterin monophosphate synthase activity"/>
    <property type="evidence" value="ECO:0007669"/>
    <property type="project" value="TreeGrafter"/>
</dbReference>
<dbReference type="SFLD" id="SFLDG01067">
    <property type="entry name" value="SPASM/twitch_domain_containing"/>
    <property type="match status" value="1"/>
</dbReference>
<evidence type="ECO:0000256" key="1">
    <source>
        <dbReference type="ARBA" id="ARBA00022485"/>
    </source>
</evidence>
<dbReference type="CDD" id="cd01335">
    <property type="entry name" value="Radical_SAM"/>
    <property type="match status" value="1"/>
</dbReference>
<keyword evidence="2" id="KW-0949">S-adenosyl-L-methionine</keyword>
<dbReference type="Gene3D" id="3.20.20.70">
    <property type="entry name" value="Aldolase class I"/>
    <property type="match status" value="1"/>
</dbReference>
<dbReference type="SUPFAM" id="SSF102114">
    <property type="entry name" value="Radical SAM enzymes"/>
    <property type="match status" value="1"/>
</dbReference>
<dbReference type="PANTHER" id="PTHR22960">
    <property type="entry name" value="MOLYBDOPTERIN COFACTOR SYNTHESIS PROTEIN A"/>
    <property type="match status" value="1"/>
</dbReference>
<feature type="domain" description="Radical SAM core" evidence="10">
    <location>
        <begin position="12"/>
        <end position="227"/>
    </location>
</feature>
<proteinExistence type="inferred from homology"/>
<gene>
    <name evidence="11" type="ORF">UFOPK1412_00180</name>
</gene>
<dbReference type="InterPro" id="IPR013785">
    <property type="entry name" value="Aldolase_TIM"/>
</dbReference>
<reference evidence="11" key="1">
    <citation type="submission" date="2020-05" db="EMBL/GenBank/DDBJ databases">
        <authorList>
            <person name="Chiriac C."/>
            <person name="Salcher M."/>
            <person name="Ghai R."/>
            <person name="Kavagutti S V."/>
        </authorList>
    </citation>
    <scope>NUCLEOTIDE SEQUENCE</scope>
</reference>
<evidence type="ECO:0000256" key="2">
    <source>
        <dbReference type="ARBA" id="ARBA00022691"/>
    </source>
</evidence>
<dbReference type="GO" id="GO:0046872">
    <property type="term" value="F:metal ion binding"/>
    <property type="evidence" value="ECO:0007669"/>
    <property type="project" value="UniProtKB-KW"/>
</dbReference>
<evidence type="ECO:0000256" key="8">
    <source>
        <dbReference type="ARBA" id="ARBA00023150"/>
    </source>
</evidence>
<keyword evidence="9" id="KW-0456">Lyase</keyword>
<dbReference type="SMART" id="SM00729">
    <property type="entry name" value="Elp3"/>
    <property type="match status" value="1"/>
</dbReference>
<dbReference type="InterPro" id="IPR040064">
    <property type="entry name" value="MoaA-like"/>
</dbReference>
<dbReference type="SFLD" id="SFLDS00029">
    <property type="entry name" value="Radical_SAM"/>
    <property type="match status" value="1"/>
</dbReference>
<accession>A0A6J6B4E8</accession>
<keyword evidence="4" id="KW-0547">Nucleotide-binding</keyword>
<dbReference type="PROSITE" id="PS51918">
    <property type="entry name" value="RADICAL_SAM"/>
    <property type="match status" value="1"/>
</dbReference>
<sequence>MGELRMTQLIDTYGRKHRNLRVSLTDRCSLRCTYCMPHDFAAWIPNEDLLTTDELLMIIEVGVNQGIDEVRLTGGEPLLRPDIVEIVERIAGLSNAPQLTLTTNGLRLKELAQPLAKAGLSRINISLDTLSRERFKTLTYRDRFNDVIEGLAAAKSAGLSPIKVNTVLLQGINDDEAPALLDWALENDYVLRFIEQMPLDAGGIWDRATMVSADQIFKELSLKYTLTPVDGRGSSPAEEFYVNGTASTVGIIGSVTRPFCGACDRLRLTSDGQLRSCLFSITETDVRKVLRDVDLDDSAKRAEIAARFQKTVISKLPGHGINDPSFIAPPRPMSAIGG</sequence>
<evidence type="ECO:0000259" key="10">
    <source>
        <dbReference type="PROSITE" id="PS51918"/>
    </source>
</evidence>
<dbReference type="InterPro" id="IPR013483">
    <property type="entry name" value="MoaA"/>
</dbReference>
<dbReference type="Pfam" id="PF06463">
    <property type="entry name" value="Mob_synth_C"/>
    <property type="match status" value="1"/>
</dbReference>
<dbReference type="HAMAP" id="MF_01225_B">
    <property type="entry name" value="MoaA_B"/>
    <property type="match status" value="1"/>
</dbReference>
<protein>
    <submittedName>
        <fullName evidence="11">Unannotated protein</fullName>
    </submittedName>
</protein>